<evidence type="ECO:0000256" key="4">
    <source>
        <dbReference type="ARBA" id="ARBA00022960"/>
    </source>
</evidence>
<dbReference type="PROSITE" id="PS51257">
    <property type="entry name" value="PROKAR_LIPOPROTEIN"/>
    <property type="match status" value="1"/>
</dbReference>
<dbReference type="SUPFAM" id="SSF141523">
    <property type="entry name" value="L,D-transpeptidase catalytic domain-like"/>
    <property type="match status" value="1"/>
</dbReference>
<gene>
    <name evidence="11" type="ORF">G3446_07360</name>
</gene>
<dbReference type="CDD" id="cd16913">
    <property type="entry name" value="YkuD_like"/>
    <property type="match status" value="1"/>
</dbReference>
<evidence type="ECO:0000256" key="2">
    <source>
        <dbReference type="ARBA" id="ARBA00005992"/>
    </source>
</evidence>
<dbReference type="Pfam" id="PF03734">
    <property type="entry name" value="YkuD"/>
    <property type="match status" value="1"/>
</dbReference>
<comment type="similarity">
    <text evidence="2">Belongs to the YkuD family.</text>
</comment>
<evidence type="ECO:0000259" key="10">
    <source>
        <dbReference type="PROSITE" id="PS52029"/>
    </source>
</evidence>
<dbReference type="GO" id="GO:0018104">
    <property type="term" value="P:peptidoglycan-protein cross-linking"/>
    <property type="evidence" value="ECO:0007669"/>
    <property type="project" value="TreeGrafter"/>
</dbReference>
<keyword evidence="3" id="KW-0808">Transferase</keyword>
<dbReference type="GO" id="GO:0016740">
    <property type="term" value="F:transferase activity"/>
    <property type="evidence" value="ECO:0007669"/>
    <property type="project" value="UniProtKB-KW"/>
</dbReference>
<evidence type="ECO:0000256" key="7">
    <source>
        <dbReference type="PROSITE-ProRule" id="PRU01373"/>
    </source>
</evidence>
<feature type="region of interest" description="Disordered" evidence="8">
    <location>
        <begin position="31"/>
        <end position="82"/>
    </location>
</feature>
<reference evidence="11 12" key="1">
    <citation type="submission" date="2020-02" db="EMBL/GenBank/DDBJ databases">
        <title>Genome sequences of Thiorhodococcus mannitoliphagus and Thiorhodococcus minor, purple sulfur photosynthetic bacteria in the gammaproteobacterial family, Chromatiaceae.</title>
        <authorList>
            <person name="Aviles F.A."/>
            <person name="Meyer T.E."/>
            <person name="Kyndt J.A."/>
        </authorList>
    </citation>
    <scope>NUCLEOTIDE SEQUENCE [LARGE SCALE GENOMIC DNA]</scope>
    <source>
        <strain evidence="11 12">DSM 11518</strain>
    </source>
</reference>
<dbReference type="UniPathway" id="UPA00219"/>
<keyword evidence="6 7" id="KW-0961">Cell wall biogenesis/degradation</keyword>
<evidence type="ECO:0000256" key="1">
    <source>
        <dbReference type="ARBA" id="ARBA00004752"/>
    </source>
</evidence>
<dbReference type="PANTHER" id="PTHR30582:SF2">
    <property type="entry name" value="L,D-TRANSPEPTIDASE YCIB-RELATED"/>
    <property type="match status" value="1"/>
</dbReference>
<feature type="signal peptide" evidence="9">
    <location>
        <begin position="1"/>
        <end position="24"/>
    </location>
</feature>
<dbReference type="InterPro" id="IPR005490">
    <property type="entry name" value="LD_TPept_cat_dom"/>
</dbReference>
<comment type="pathway">
    <text evidence="1 7">Cell wall biogenesis; peptidoglycan biosynthesis.</text>
</comment>
<evidence type="ECO:0000256" key="6">
    <source>
        <dbReference type="ARBA" id="ARBA00023316"/>
    </source>
</evidence>
<dbReference type="InterPro" id="IPR038063">
    <property type="entry name" value="Transpep_catalytic_dom"/>
</dbReference>
<evidence type="ECO:0000313" key="12">
    <source>
        <dbReference type="Proteomes" id="UP000483379"/>
    </source>
</evidence>
<dbReference type="EMBL" id="JAAIJQ010000016">
    <property type="protein sequence ID" value="NEV61708.1"/>
    <property type="molecule type" value="Genomic_DNA"/>
</dbReference>
<dbReference type="Gene3D" id="2.40.440.10">
    <property type="entry name" value="L,D-transpeptidase catalytic domain-like"/>
    <property type="match status" value="1"/>
</dbReference>
<keyword evidence="12" id="KW-1185">Reference proteome</keyword>
<organism evidence="11 12">
    <name type="scientific">Thiorhodococcus minor</name>
    <dbReference type="NCBI Taxonomy" id="57489"/>
    <lineage>
        <taxon>Bacteria</taxon>
        <taxon>Pseudomonadati</taxon>
        <taxon>Pseudomonadota</taxon>
        <taxon>Gammaproteobacteria</taxon>
        <taxon>Chromatiales</taxon>
        <taxon>Chromatiaceae</taxon>
        <taxon>Thiorhodococcus</taxon>
    </lineage>
</organism>
<evidence type="ECO:0000313" key="11">
    <source>
        <dbReference type="EMBL" id="NEV61708.1"/>
    </source>
</evidence>
<dbReference type="RefSeq" id="WP_164452184.1">
    <property type="nucleotide sequence ID" value="NZ_JAAIJQ010000016.1"/>
</dbReference>
<dbReference type="GO" id="GO:0005576">
    <property type="term" value="C:extracellular region"/>
    <property type="evidence" value="ECO:0007669"/>
    <property type="project" value="TreeGrafter"/>
</dbReference>
<dbReference type="GO" id="GO:0008360">
    <property type="term" value="P:regulation of cell shape"/>
    <property type="evidence" value="ECO:0007669"/>
    <property type="project" value="UniProtKB-UniRule"/>
</dbReference>
<sequence length="196" mass="21150">MPRRIPRILLTIWAGFFLAACAHAPTDLAKDLPAPEAKTEGPVTAEDGAPIGDEDAQETADGAPTDAATGSPEESGDAEKARKLSISLSEQAFSYSEGDEVVRTGPISSGAEGYPTPTGKFAILSKDEDKVSSRYTNQLGMQAWMPYAMQFHGHYFLHEGWLPGHPDSHGCVRVGEKDARFLFERMKIGDTVTVKP</sequence>
<feature type="active site" description="Nucleophile" evidence="7">
    <location>
        <position position="171"/>
    </location>
</feature>
<feature type="active site" description="Proton donor/acceptor" evidence="7">
    <location>
        <position position="158"/>
    </location>
</feature>
<evidence type="ECO:0000256" key="8">
    <source>
        <dbReference type="SAM" id="MobiDB-lite"/>
    </source>
</evidence>
<dbReference type="PANTHER" id="PTHR30582">
    <property type="entry name" value="L,D-TRANSPEPTIDASE"/>
    <property type="match status" value="1"/>
</dbReference>
<protein>
    <submittedName>
        <fullName evidence="11">L,D-transpeptidase</fullName>
    </submittedName>
</protein>
<accession>A0A6M0JW21</accession>
<proteinExistence type="inferred from homology"/>
<evidence type="ECO:0000256" key="5">
    <source>
        <dbReference type="ARBA" id="ARBA00022984"/>
    </source>
</evidence>
<keyword evidence="9" id="KW-0732">Signal</keyword>
<comment type="caution">
    <text evidence="11">The sequence shown here is derived from an EMBL/GenBank/DDBJ whole genome shotgun (WGS) entry which is preliminary data.</text>
</comment>
<dbReference type="GO" id="GO:0071972">
    <property type="term" value="F:peptidoglycan L,D-transpeptidase activity"/>
    <property type="evidence" value="ECO:0007669"/>
    <property type="project" value="TreeGrafter"/>
</dbReference>
<feature type="chain" id="PRO_5026815202" evidence="9">
    <location>
        <begin position="25"/>
        <end position="196"/>
    </location>
</feature>
<feature type="domain" description="L,D-TPase catalytic" evidence="10">
    <location>
        <begin position="82"/>
        <end position="195"/>
    </location>
</feature>
<dbReference type="Proteomes" id="UP000483379">
    <property type="component" value="Unassembled WGS sequence"/>
</dbReference>
<name>A0A6M0JW21_9GAMM</name>
<evidence type="ECO:0000256" key="3">
    <source>
        <dbReference type="ARBA" id="ARBA00022679"/>
    </source>
</evidence>
<keyword evidence="4 7" id="KW-0133">Cell shape</keyword>
<feature type="compositionally biased region" description="Low complexity" evidence="8">
    <location>
        <begin position="59"/>
        <end position="70"/>
    </location>
</feature>
<dbReference type="AlphaFoldDB" id="A0A6M0JW21"/>
<keyword evidence="5 7" id="KW-0573">Peptidoglycan synthesis</keyword>
<dbReference type="GO" id="GO:0071555">
    <property type="term" value="P:cell wall organization"/>
    <property type="evidence" value="ECO:0007669"/>
    <property type="project" value="UniProtKB-UniRule"/>
</dbReference>
<dbReference type="PROSITE" id="PS52029">
    <property type="entry name" value="LD_TPASE"/>
    <property type="match status" value="1"/>
</dbReference>
<dbReference type="InterPro" id="IPR050979">
    <property type="entry name" value="LD-transpeptidase"/>
</dbReference>
<evidence type="ECO:0000256" key="9">
    <source>
        <dbReference type="SAM" id="SignalP"/>
    </source>
</evidence>